<dbReference type="AlphaFoldDB" id="A0A0F9IQN8"/>
<organism evidence="2">
    <name type="scientific">marine sediment metagenome</name>
    <dbReference type="NCBI Taxonomy" id="412755"/>
    <lineage>
        <taxon>unclassified sequences</taxon>
        <taxon>metagenomes</taxon>
        <taxon>ecological metagenomes</taxon>
    </lineage>
</organism>
<keyword evidence="1" id="KW-0472">Membrane</keyword>
<feature type="non-terminal residue" evidence="2">
    <location>
        <position position="1"/>
    </location>
</feature>
<accession>A0A0F9IQN8</accession>
<feature type="transmembrane region" description="Helical" evidence="1">
    <location>
        <begin position="165"/>
        <end position="187"/>
    </location>
</feature>
<sequence>NETTINANYTDSYNLWYGVRAVWNFTVGAYLEQPSYTEDILVFKDPLDFKTILDDYNTIAAELSGFIQLAGFNFPYLTADDFLWHFALNGFAVASPRPVYLTELINELGCVNVSASGSTLVFERSGETNYTIEISYGEDGTMSFFTVKDVSESVIFQIISANSEWVFYLILVILAVCGAGLVAFIVITRRKPKK</sequence>
<keyword evidence="1" id="KW-0812">Transmembrane</keyword>
<dbReference type="EMBL" id="LAZR01011827">
    <property type="protein sequence ID" value="KKM58307.1"/>
    <property type="molecule type" value="Genomic_DNA"/>
</dbReference>
<keyword evidence="1" id="KW-1133">Transmembrane helix</keyword>
<proteinExistence type="predicted"/>
<comment type="caution">
    <text evidence="2">The sequence shown here is derived from an EMBL/GenBank/DDBJ whole genome shotgun (WGS) entry which is preliminary data.</text>
</comment>
<gene>
    <name evidence="2" type="ORF">LCGC14_1549600</name>
</gene>
<name>A0A0F9IQN8_9ZZZZ</name>
<protein>
    <submittedName>
        <fullName evidence="2">Uncharacterized protein</fullName>
    </submittedName>
</protein>
<evidence type="ECO:0000313" key="2">
    <source>
        <dbReference type="EMBL" id="KKM58307.1"/>
    </source>
</evidence>
<reference evidence="2" key="1">
    <citation type="journal article" date="2015" name="Nature">
        <title>Complex archaea that bridge the gap between prokaryotes and eukaryotes.</title>
        <authorList>
            <person name="Spang A."/>
            <person name="Saw J.H."/>
            <person name="Jorgensen S.L."/>
            <person name="Zaremba-Niedzwiedzka K."/>
            <person name="Martijn J."/>
            <person name="Lind A.E."/>
            <person name="van Eijk R."/>
            <person name="Schleper C."/>
            <person name="Guy L."/>
            <person name="Ettema T.J."/>
        </authorList>
    </citation>
    <scope>NUCLEOTIDE SEQUENCE</scope>
</reference>
<evidence type="ECO:0000256" key="1">
    <source>
        <dbReference type="SAM" id="Phobius"/>
    </source>
</evidence>